<keyword evidence="4" id="KW-1185">Reference proteome</keyword>
<comment type="caution">
    <text evidence="3">The sequence shown here is derived from an EMBL/GenBank/DDBJ whole genome shotgun (WGS) entry which is preliminary data.</text>
</comment>
<gene>
    <name evidence="3" type="ORF">FYK55_17420</name>
</gene>
<evidence type="ECO:0000313" key="4">
    <source>
        <dbReference type="Proteomes" id="UP000324479"/>
    </source>
</evidence>
<sequence>MKIKKTAVMAGSILSFSLFAAGCGREEPQTLREQAQAAQEELEQAREDAAELIADSEDEAVEILSDARDDAEQEVRDAKQEADEMVNQAERKLNQKLEQLTEDELVKPETQTSQTDVDVIIREEEVAPKSPSEAVEEAD</sequence>
<feature type="chain" id="PRO_5024402835" evidence="2">
    <location>
        <begin position="21"/>
        <end position="139"/>
    </location>
</feature>
<evidence type="ECO:0000313" key="3">
    <source>
        <dbReference type="EMBL" id="KAA5541353.1"/>
    </source>
</evidence>
<evidence type="ECO:0000256" key="2">
    <source>
        <dbReference type="SAM" id="SignalP"/>
    </source>
</evidence>
<dbReference type="EMBL" id="VWOX01000010">
    <property type="protein sequence ID" value="KAA5541353.1"/>
    <property type="molecule type" value="Genomic_DNA"/>
</dbReference>
<organism evidence="3 4">
    <name type="scientific">Roseiconus nitratireducens</name>
    <dbReference type="NCBI Taxonomy" id="2605748"/>
    <lineage>
        <taxon>Bacteria</taxon>
        <taxon>Pseudomonadati</taxon>
        <taxon>Planctomycetota</taxon>
        <taxon>Planctomycetia</taxon>
        <taxon>Pirellulales</taxon>
        <taxon>Pirellulaceae</taxon>
        <taxon>Roseiconus</taxon>
    </lineage>
</organism>
<protein>
    <submittedName>
        <fullName evidence="3">ATP synthase F0 subunit B</fullName>
    </submittedName>
</protein>
<evidence type="ECO:0000256" key="1">
    <source>
        <dbReference type="SAM" id="Coils"/>
    </source>
</evidence>
<proteinExistence type="predicted"/>
<feature type="signal peptide" evidence="2">
    <location>
        <begin position="1"/>
        <end position="20"/>
    </location>
</feature>
<keyword evidence="2" id="KW-0732">Signal</keyword>
<feature type="coiled-coil region" evidence="1">
    <location>
        <begin position="28"/>
        <end position="106"/>
    </location>
</feature>
<reference evidence="3 4" key="1">
    <citation type="submission" date="2019-08" db="EMBL/GenBank/DDBJ databases">
        <authorList>
            <person name="Dhanesh K."/>
            <person name="Kumar G."/>
            <person name="Sasikala C."/>
            <person name="Venkata Ramana C."/>
        </authorList>
    </citation>
    <scope>NUCLEOTIDE SEQUENCE [LARGE SCALE GENOMIC DNA]</scope>
    <source>
        <strain evidence="3 4">JC645</strain>
    </source>
</reference>
<dbReference type="RefSeq" id="WP_150077737.1">
    <property type="nucleotide sequence ID" value="NZ_VWOX01000010.1"/>
</dbReference>
<dbReference type="Proteomes" id="UP000324479">
    <property type="component" value="Unassembled WGS sequence"/>
</dbReference>
<keyword evidence="1" id="KW-0175">Coiled coil</keyword>
<dbReference type="AlphaFoldDB" id="A0A5M6D1Z3"/>
<name>A0A5M6D1Z3_9BACT</name>
<accession>A0A5M6D1Z3</accession>
<dbReference type="PROSITE" id="PS51257">
    <property type="entry name" value="PROKAR_LIPOPROTEIN"/>
    <property type="match status" value="1"/>
</dbReference>